<reference evidence="4 5" key="1">
    <citation type="journal article" date="2016" name="Front. Microbiol.">
        <title>Genomic Resource of Rice Seed Associated Bacteria.</title>
        <authorList>
            <person name="Midha S."/>
            <person name="Bansal K."/>
            <person name="Sharma S."/>
            <person name="Kumar N."/>
            <person name="Patil P.P."/>
            <person name="Chaudhry V."/>
            <person name="Patil P.B."/>
        </authorList>
    </citation>
    <scope>NUCLEOTIDE SEQUENCE [LARGE SCALE GENOMIC DNA]</scope>
    <source>
        <strain evidence="4 5">NS96</strain>
    </source>
</reference>
<dbReference type="InterPro" id="IPR036866">
    <property type="entry name" value="RibonucZ/Hydroxyglut_hydro"/>
</dbReference>
<dbReference type="Gene3D" id="3.40.50.10890">
    <property type="match status" value="1"/>
</dbReference>
<dbReference type="EMBL" id="LDSN01000005">
    <property type="protein sequence ID" value="KTT19910.1"/>
    <property type="molecule type" value="Genomic_DNA"/>
</dbReference>
<dbReference type="InterPro" id="IPR011108">
    <property type="entry name" value="RMMBL"/>
</dbReference>
<comment type="caution">
    <text evidence="4">The sequence shown here is derived from an EMBL/GenBank/DDBJ whole genome shotgun (WGS) entry which is preliminary data.</text>
</comment>
<dbReference type="Pfam" id="PF07521">
    <property type="entry name" value="RMMBL"/>
    <property type="match status" value="1"/>
</dbReference>
<feature type="domain" description="Metallo-beta-lactamase" evidence="2">
    <location>
        <begin position="29"/>
        <end position="254"/>
    </location>
</feature>
<feature type="domain" description="Beta-Casp" evidence="3">
    <location>
        <begin position="259"/>
        <end position="402"/>
    </location>
</feature>
<dbReference type="InterPro" id="IPR022712">
    <property type="entry name" value="Beta_Casp"/>
</dbReference>
<accession>A0AAJ0PGI4</accession>
<dbReference type="AlphaFoldDB" id="A0AAJ0PGI4"/>
<dbReference type="Pfam" id="PF00753">
    <property type="entry name" value="Lactamase_B"/>
    <property type="match status" value="1"/>
</dbReference>
<evidence type="ECO:0000313" key="4">
    <source>
        <dbReference type="EMBL" id="KTT19910.1"/>
    </source>
</evidence>
<dbReference type="Proteomes" id="UP000071644">
    <property type="component" value="Unassembled WGS sequence"/>
</dbReference>
<dbReference type="SMART" id="SM01027">
    <property type="entry name" value="Beta-Casp"/>
    <property type="match status" value="1"/>
</dbReference>
<keyword evidence="1" id="KW-0378">Hydrolase</keyword>
<dbReference type="InterPro" id="IPR001279">
    <property type="entry name" value="Metallo-B-lactamas"/>
</dbReference>
<dbReference type="InterPro" id="IPR050698">
    <property type="entry name" value="MBL"/>
</dbReference>
<dbReference type="Pfam" id="PF10996">
    <property type="entry name" value="Beta-Casp"/>
    <property type="match status" value="1"/>
</dbReference>
<dbReference type="SUPFAM" id="SSF56281">
    <property type="entry name" value="Metallo-hydrolase/oxidoreductase"/>
    <property type="match status" value="1"/>
</dbReference>
<evidence type="ECO:0000256" key="1">
    <source>
        <dbReference type="ARBA" id="ARBA00022801"/>
    </source>
</evidence>
<organism evidence="4 5">
    <name type="scientific">Pseudomonas parafulva</name>
    <dbReference type="NCBI Taxonomy" id="157782"/>
    <lineage>
        <taxon>Bacteria</taxon>
        <taxon>Pseudomonadati</taxon>
        <taxon>Pseudomonadota</taxon>
        <taxon>Gammaproteobacteria</taxon>
        <taxon>Pseudomonadales</taxon>
        <taxon>Pseudomonadaceae</taxon>
        <taxon>Pseudomonas</taxon>
    </lineage>
</organism>
<dbReference type="PANTHER" id="PTHR11203:SF37">
    <property type="entry name" value="INTEGRATOR COMPLEX SUBUNIT 11"/>
    <property type="match status" value="1"/>
</dbReference>
<evidence type="ECO:0000259" key="2">
    <source>
        <dbReference type="SMART" id="SM00849"/>
    </source>
</evidence>
<dbReference type="PANTHER" id="PTHR11203">
    <property type="entry name" value="CLEAVAGE AND POLYADENYLATION SPECIFICITY FACTOR FAMILY MEMBER"/>
    <property type="match status" value="1"/>
</dbReference>
<gene>
    <name evidence="4" type="ORF">NS96R_01910</name>
</gene>
<dbReference type="GO" id="GO:0016787">
    <property type="term" value="F:hydrolase activity"/>
    <property type="evidence" value="ECO:0007669"/>
    <property type="project" value="UniProtKB-KW"/>
</dbReference>
<proteinExistence type="predicted"/>
<dbReference type="SMART" id="SM00849">
    <property type="entry name" value="Lactamase_B"/>
    <property type="match status" value="1"/>
</dbReference>
<name>A0AAJ0PGI4_9PSED</name>
<evidence type="ECO:0000313" key="5">
    <source>
        <dbReference type="Proteomes" id="UP000071644"/>
    </source>
</evidence>
<protein>
    <submittedName>
        <fullName evidence="4">Metallo-beta-lactamase</fullName>
    </submittedName>
</protein>
<dbReference type="CDD" id="cd16295">
    <property type="entry name" value="TTHA0252-CPSF-like_MBL-fold"/>
    <property type="match status" value="1"/>
</dbReference>
<sequence>MPNVSQGSRRLAIMDHPEIIHHGAREGVTGSCHQVWMDQTASLLIDCGAFQGEDEGQGGEGLTLDFTIDGVKALIVTHVHLDHVGRIPHLLAAGFEGPILCSEPSAQLLPIVLEDAFRLGISDDPEELERYLKVVEQRTIALPYGNWFTLHETEGAHCKVRLQPAGHVLGSAYVELEMTGPDATAQRVVFSGDLGAPHSPLLPDLTPPERADLLILESTYGDRRHADREHRRERLQAVIERALQNQGTVLIPSFCIGRTQDLLYELEEILHEHELAGQDQTNSGPEVDWPHLPIILDSPLASRFTQVYKGLQGYWDESAQDRIKEGRKPLSFKQLITIDSHEEHQRIVQHLAETARPAIVIAGNGMCSGGRIVNYLKAMLGDARHDVVFVGYQAHGTPGRDILTHGPEGGYVMLDGERIDIRAAIERVEGYSAHADQADLVGFVTRMQVWPSHIRLIHGEPEAKQCLAGVLRARYRESGHEGSVHIP</sequence>
<dbReference type="Gene3D" id="3.60.15.10">
    <property type="entry name" value="Ribonuclease Z/Hydroxyacylglutathione hydrolase-like"/>
    <property type="match status" value="1"/>
</dbReference>
<evidence type="ECO:0000259" key="3">
    <source>
        <dbReference type="SMART" id="SM01027"/>
    </source>
</evidence>
<dbReference type="GO" id="GO:0004521">
    <property type="term" value="F:RNA endonuclease activity"/>
    <property type="evidence" value="ECO:0007669"/>
    <property type="project" value="TreeGrafter"/>
</dbReference>